<dbReference type="FunCoup" id="A0A8V0ZDV0">
    <property type="interactions" value="7"/>
</dbReference>
<reference evidence="10" key="3">
    <citation type="submission" date="2025-09" db="UniProtKB">
        <authorList>
            <consortium name="Ensembl"/>
        </authorList>
    </citation>
    <scope>IDENTIFICATION</scope>
    <source>
        <strain evidence="10">broiler</strain>
    </source>
</reference>
<dbReference type="GO" id="GO:0016323">
    <property type="term" value="C:basolateral plasma membrane"/>
    <property type="evidence" value="ECO:0000318"/>
    <property type="project" value="GO_Central"/>
</dbReference>
<dbReference type="SUPFAM" id="SSF56968">
    <property type="entry name" value="Lipovitellin-phosvitin complex, beta-sheet shell regions"/>
    <property type="match status" value="1"/>
</dbReference>
<feature type="chain" id="PRO_5036471787" evidence="8">
    <location>
        <begin position="24"/>
        <end position="885"/>
    </location>
</feature>
<dbReference type="PANTHER" id="PTHR13024:SF2">
    <property type="entry name" value="MICROSOMAL TRIGLYCERIDE TRANSFER PROTEIN-LIKE"/>
    <property type="match status" value="1"/>
</dbReference>
<dbReference type="GO" id="GO:0005548">
    <property type="term" value="F:phospholipid transporter activity"/>
    <property type="evidence" value="ECO:0000318"/>
    <property type="project" value="GO_Central"/>
</dbReference>
<dbReference type="InterPro" id="IPR039988">
    <property type="entry name" value="MTTP"/>
</dbReference>
<organism evidence="10 11">
    <name type="scientific">Gallus gallus</name>
    <name type="common">Chicken</name>
    <dbReference type="NCBI Taxonomy" id="9031"/>
    <lineage>
        <taxon>Eukaryota</taxon>
        <taxon>Metazoa</taxon>
        <taxon>Chordata</taxon>
        <taxon>Craniata</taxon>
        <taxon>Vertebrata</taxon>
        <taxon>Euteleostomi</taxon>
        <taxon>Archelosauria</taxon>
        <taxon>Archosauria</taxon>
        <taxon>Dinosauria</taxon>
        <taxon>Saurischia</taxon>
        <taxon>Theropoda</taxon>
        <taxon>Coelurosauria</taxon>
        <taxon>Aves</taxon>
        <taxon>Neognathae</taxon>
        <taxon>Galloanserae</taxon>
        <taxon>Galliformes</taxon>
        <taxon>Phasianidae</taxon>
        <taxon>Phasianinae</taxon>
        <taxon>Gallus</taxon>
    </lineage>
</organism>
<evidence type="ECO:0000259" key="9">
    <source>
        <dbReference type="PROSITE" id="PS51211"/>
    </source>
</evidence>
<evidence type="ECO:0000313" key="10">
    <source>
        <dbReference type="Ensembl" id="ENSGALP00010029028.1"/>
    </source>
</evidence>
<dbReference type="AlphaFoldDB" id="A0A8V0ZDV0"/>
<comment type="subcellular location">
    <subcellularLocation>
        <location evidence="1">Endoplasmic reticulum</location>
    </subcellularLocation>
</comment>
<name>A0A8V0ZDV0_CHICK</name>
<dbReference type="InterPro" id="IPR011030">
    <property type="entry name" value="Lipovitellin_superhlx_dom"/>
</dbReference>
<keyword evidence="6" id="KW-1015">Disulfide bond</keyword>
<evidence type="ECO:0000256" key="6">
    <source>
        <dbReference type="ARBA" id="ARBA00023157"/>
    </source>
</evidence>
<dbReference type="InterPro" id="IPR045811">
    <property type="entry name" value="MTP_lip-bd"/>
</dbReference>
<evidence type="ECO:0000256" key="3">
    <source>
        <dbReference type="ARBA" id="ARBA00022729"/>
    </source>
</evidence>
<dbReference type="Pfam" id="PF19444">
    <property type="entry name" value="MTP_lip_bd"/>
    <property type="match status" value="1"/>
</dbReference>
<keyword evidence="5" id="KW-0445">Lipid transport</keyword>
<dbReference type="FunFam" id="2.30.230.10:FF:000001">
    <property type="entry name" value="Microsomal triglyceride transfer protein large subunit"/>
    <property type="match status" value="1"/>
</dbReference>
<evidence type="ECO:0007829" key="12">
    <source>
        <dbReference type="PeptideAtlas" id="A0A8V0ZDV0"/>
    </source>
</evidence>
<feature type="domain" description="Vitellogenin" evidence="9">
    <location>
        <begin position="30"/>
        <end position="645"/>
    </location>
</feature>
<dbReference type="Proteomes" id="UP000000539">
    <property type="component" value="Chromosome 6"/>
</dbReference>
<reference evidence="10" key="2">
    <citation type="submission" date="2025-08" db="UniProtKB">
        <authorList>
            <consortium name="Ensembl"/>
        </authorList>
    </citation>
    <scope>IDENTIFICATION</scope>
    <source>
        <strain evidence="10">broiler</strain>
    </source>
</reference>
<dbReference type="GO" id="GO:0005794">
    <property type="term" value="C:Golgi apparatus"/>
    <property type="evidence" value="ECO:0000318"/>
    <property type="project" value="GO_Central"/>
</dbReference>
<evidence type="ECO:0000313" key="11">
    <source>
        <dbReference type="Proteomes" id="UP000000539"/>
    </source>
</evidence>
<keyword evidence="4" id="KW-0256">Endoplasmic reticulum</keyword>
<dbReference type="GO" id="GO:0120013">
    <property type="term" value="F:lipid transfer activity"/>
    <property type="evidence" value="ECO:0007669"/>
    <property type="project" value="UniProtKB-ARBA"/>
</dbReference>
<comment type="caution">
    <text evidence="7">Lacks conserved residue(s) required for the propagation of feature annotation.</text>
</comment>
<dbReference type="FunFam" id="1.25.10.20:FF:000001">
    <property type="entry name" value="microsomal triglyceride transfer protein large subunit"/>
    <property type="match status" value="1"/>
</dbReference>
<keyword evidence="2" id="KW-0813">Transport</keyword>
<dbReference type="OrthoDB" id="5865932at2759"/>
<evidence type="ECO:0000256" key="7">
    <source>
        <dbReference type="PROSITE-ProRule" id="PRU00557"/>
    </source>
</evidence>
<dbReference type="GeneTree" id="ENSGT00390000011412"/>
<dbReference type="PROSITE" id="PS51211">
    <property type="entry name" value="VITELLOGENIN"/>
    <property type="match status" value="1"/>
</dbReference>
<dbReference type="InterPro" id="IPR015819">
    <property type="entry name" value="Lipid_transp_b-sht_shell"/>
</dbReference>
<dbReference type="Gene3D" id="1.25.10.20">
    <property type="entry name" value="Vitellinogen, superhelical"/>
    <property type="match status" value="1"/>
</dbReference>
<dbReference type="Gene3D" id="2.30.230.10">
    <property type="entry name" value="Lipovitellin, beta-sheet shell regions, chain A"/>
    <property type="match status" value="1"/>
</dbReference>
<gene>
    <name evidence="10" type="primary">MTTPL</name>
</gene>
<dbReference type="GO" id="GO:0042157">
    <property type="term" value="P:lipoprotein metabolic process"/>
    <property type="evidence" value="ECO:0000318"/>
    <property type="project" value="GO_Central"/>
</dbReference>
<dbReference type="InterPro" id="IPR015816">
    <property type="entry name" value="Vitellinogen_b-sht_N"/>
</dbReference>
<dbReference type="InterPro" id="IPR001747">
    <property type="entry name" value="Vitellogenin_N"/>
</dbReference>
<keyword evidence="11" id="KW-1185">Reference proteome</keyword>
<dbReference type="SMART" id="SM00638">
    <property type="entry name" value="LPD_N"/>
    <property type="match status" value="1"/>
</dbReference>
<dbReference type="GO" id="GO:0008289">
    <property type="term" value="F:lipid binding"/>
    <property type="evidence" value="ECO:0007669"/>
    <property type="project" value="InterPro"/>
</dbReference>
<dbReference type="SUPFAM" id="SSF48431">
    <property type="entry name" value="Lipovitellin-phosvitin complex, superhelical domain"/>
    <property type="match status" value="1"/>
</dbReference>
<evidence type="ECO:0000256" key="4">
    <source>
        <dbReference type="ARBA" id="ARBA00022824"/>
    </source>
</evidence>
<evidence type="ECO:0000256" key="2">
    <source>
        <dbReference type="ARBA" id="ARBA00022448"/>
    </source>
</evidence>
<keyword evidence="3 8" id="KW-0732">Signal</keyword>
<evidence type="ECO:0000256" key="8">
    <source>
        <dbReference type="SAM" id="SignalP"/>
    </source>
</evidence>
<protein>
    <submittedName>
        <fullName evidence="10">Microsomal triglyceride transfer protein-like</fullName>
    </submittedName>
</protein>
<sequence length="885" mass="97436">MGQWALWGYICLLCCSFLSTAKGSPWVLSFQPGMLYQYHYALAMQLGPVAGLSPSGGWLQAQAVVRIRQLHRDPSGDELLQVQIQDLKAQQKPEGPEGPPMDIALNEEVQSELQKPVFISWSSGKIKALHGDETEGTLITNLKRGVVSLLQLQPHASTIVEEDASGSCQVTYTVSNHSIVKTKDLLSCTKPKMGYASPNKMFGIQWQPSSRSLYVVKDSLLQSVLAEESHMLSLVLRSTTGVKIKIKLFSSWRPHQTPLDSSQPGVKDESLENVLASIEGQHQPLAIASLPFRRGCTHCPSLTAYLKTFDSQQAKMDISKAATTWQFQRFIQMLRSAKKRDVLQLLKRAPEKMLPFVVEAAVAAQSVPALAALSDFLDFSKEPGSLLETFLYAAAFSPRPTKELLRLVLDKLDGKQMAPEVRDTGMVALGSLVGKLCQQQLCGLQEVKHGMETILTGLRSAEKEHEAVIHLLALGNAQLPSTIPTLLEHAEKGPTAVAAAAISALRQFRAWHITSEVKRAMRRIFHEKRKSYEKTCRLAAAEILLDNTPLSMDVINILLAAHHLGTEAATFLLLKVQSSLHANHHPARKIMSDIMRDPRINNYNHFSKAGISSSFSGPLTATKELLSTFGLDLLFLEGGFLRKSVSDFSLLSQDWHLRAAQVTIEAQGMESMLGENTLEGEEGPELTAGMSAIFFDVQLRPIIFFKGYTDLMAKVLLSSGEPTSVVKGNLLLMDHHQVIPLQSGLQAVVKLQGGLGLDISANVDVNIWEQELKTSVDTRGSLTIDFQAELDTPFLHTTLRSQTEAETSIYFDTILRFSSSPVLMCLQLREDQVPYREVFTISTSAGNQSSTIRKGRQGTVPAQEFALHQANSEMCHLLLTAEEGA</sequence>
<evidence type="ECO:0000256" key="5">
    <source>
        <dbReference type="ARBA" id="ARBA00023055"/>
    </source>
</evidence>
<dbReference type="PANTHER" id="PTHR13024">
    <property type="entry name" value="MICROSOMAL TRIGLYCERIDE TRANSFER PROTEIN, LARGE SUBUNIT"/>
    <property type="match status" value="1"/>
</dbReference>
<keyword evidence="12" id="KW-1267">Proteomics identification</keyword>
<dbReference type="GO" id="GO:0005783">
    <property type="term" value="C:endoplasmic reticulum"/>
    <property type="evidence" value="ECO:0000318"/>
    <property type="project" value="GO_Central"/>
</dbReference>
<evidence type="ECO:0000256" key="1">
    <source>
        <dbReference type="ARBA" id="ARBA00004240"/>
    </source>
</evidence>
<accession>A0A8V0ZDV0</accession>
<proteinExistence type="evidence at protein level"/>
<dbReference type="Pfam" id="PF01347">
    <property type="entry name" value="Vitellogenin_N"/>
    <property type="match status" value="1"/>
</dbReference>
<feature type="signal peptide" evidence="8">
    <location>
        <begin position="1"/>
        <end position="23"/>
    </location>
</feature>
<reference evidence="10" key="1">
    <citation type="submission" date="2020-11" db="EMBL/GenBank/DDBJ databases">
        <title>Gallus gallus (Chicken) genome, bGalGal1, GRCg7b, maternal haplotype autosomes + Z &amp; W.</title>
        <authorList>
            <person name="Warren W."/>
            <person name="Formenti G."/>
            <person name="Fedrigo O."/>
            <person name="Haase B."/>
            <person name="Mountcastle J."/>
            <person name="Balacco J."/>
            <person name="Tracey A."/>
            <person name="Schneider V."/>
            <person name="Okimoto R."/>
            <person name="Cheng H."/>
            <person name="Hawken R."/>
            <person name="Howe K."/>
            <person name="Jarvis E.D."/>
        </authorList>
    </citation>
    <scope>NUCLEOTIDE SEQUENCE [LARGE SCALE GENOMIC DNA]</scope>
    <source>
        <strain evidence="10">Broiler</strain>
    </source>
</reference>
<dbReference type="Ensembl" id="ENSGALT00010049092.1">
    <property type="protein sequence ID" value="ENSGALP00010029028.1"/>
    <property type="gene ID" value="ENSGALG00010020327.1"/>
</dbReference>